<reference evidence="2 3" key="1">
    <citation type="submission" date="2018-11" db="EMBL/GenBank/DDBJ databases">
        <title>Sequencing the genomes of 1000 actinobacteria strains.</title>
        <authorList>
            <person name="Klenk H.-P."/>
        </authorList>
    </citation>
    <scope>NUCLEOTIDE SEQUENCE [LARGE SCALE GENOMIC DNA]</scope>
    <source>
        <strain evidence="2 3">DSM 12652</strain>
    </source>
</reference>
<proteinExistence type="predicted"/>
<sequence length="62" mass="6956">MTPTSERKPLGFLYDELGDDMDAAYAERRKHKPGTPEYVAADEKIESVYAALRVLNIEAKAL</sequence>
<organism evidence="2 3">
    <name type="scientific">Nocardioides aurantiacus</name>
    <dbReference type="NCBI Taxonomy" id="86796"/>
    <lineage>
        <taxon>Bacteria</taxon>
        <taxon>Bacillati</taxon>
        <taxon>Actinomycetota</taxon>
        <taxon>Actinomycetes</taxon>
        <taxon>Propionibacteriales</taxon>
        <taxon>Nocardioidaceae</taxon>
        <taxon>Nocardioides</taxon>
    </lineage>
</organism>
<keyword evidence="3" id="KW-1185">Reference proteome</keyword>
<protein>
    <submittedName>
        <fullName evidence="2">Uncharacterized protein</fullName>
    </submittedName>
</protein>
<gene>
    <name evidence="1" type="ORF">EDD33_2584</name>
    <name evidence="2" type="ORF">EDD33_2668</name>
</gene>
<evidence type="ECO:0000313" key="3">
    <source>
        <dbReference type="Proteomes" id="UP000281738"/>
    </source>
</evidence>
<dbReference type="Proteomes" id="UP000281738">
    <property type="component" value="Unassembled WGS sequence"/>
</dbReference>
<accession>A0A3N2CWC7</accession>
<name>A0A3N2CWC7_9ACTN</name>
<dbReference type="AlphaFoldDB" id="A0A3N2CWC7"/>
<dbReference type="EMBL" id="RKHO01000001">
    <property type="protein sequence ID" value="ROR91709.1"/>
    <property type="molecule type" value="Genomic_DNA"/>
</dbReference>
<comment type="caution">
    <text evidence="2">The sequence shown here is derived from an EMBL/GenBank/DDBJ whole genome shotgun (WGS) entry which is preliminary data.</text>
</comment>
<dbReference type="EMBL" id="RKHO01000001">
    <property type="protein sequence ID" value="ROR91793.1"/>
    <property type="molecule type" value="Genomic_DNA"/>
</dbReference>
<evidence type="ECO:0000313" key="1">
    <source>
        <dbReference type="EMBL" id="ROR91709.1"/>
    </source>
</evidence>
<dbReference type="RefSeq" id="WP_123391404.1">
    <property type="nucleotide sequence ID" value="NZ_RKHO01000001.1"/>
</dbReference>
<evidence type="ECO:0000313" key="2">
    <source>
        <dbReference type="EMBL" id="ROR91793.1"/>
    </source>
</evidence>